<feature type="signal peptide" evidence="1">
    <location>
        <begin position="1"/>
        <end position="21"/>
    </location>
</feature>
<keyword evidence="4" id="KW-1185">Reference proteome</keyword>
<accession>A0ABC8Z498</accession>
<dbReference type="AlphaFoldDB" id="A0ABC8Z498"/>
<reference evidence="3 4" key="2">
    <citation type="submission" date="2024-10" db="EMBL/GenBank/DDBJ databases">
        <authorList>
            <person name="Ryan C."/>
        </authorList>
    </citation>
    <scope>NUCLEOTIDE SEQUENCE [LARGE SCALE GENOMIC DNA]</scope>
</reference>
<dbReference type="InterPro" id="IPR025521">
    <property type="entry name" value="Neprosin_propep"/>
</dbReference>
<dbReference type="EMBL" id="OZ075128">
    <property type="protein sequence ID" value="CAL4954771.1"/>
    <property type="molecule type" value="Genomic_DNA"/>
</dbReference>
<evidence type="ECO:0000313" key="4">
    <source>
        <dbReference type="Proteomes" id="UP001497457"/>
    </source>
</evidence>
<gene>
    <name evidence="3" type="ORF">URODEC1_LOCUS41019</name>
</gene>
<dbReference type="PANTHER" id="PTHR31589">
    <property type="entry name" value="PROTEIN, PUTATIVE (DUF239)-RELATED-RELATED"/>
    <property type="match status" value="1"/>
</dbReference>
<proteinExistence type="predicted"/>
<dbReference type="Proteomes" id="UP001497457">
    <property type="component" value="Chromosome 18b"/>
</dbReference>
<evidence type="ECO:0000313" key="3">
    <source>
        <dbReference type="EMBL" id="CAL4954771.1"/>
    </source>
</evidence>
<keyword evidence="1" id="KW-0732">Signal</keyword>
<dbReference type="PANTHER" id="PTHR31589:SF219">
    <property type="entry name" value="OS06G0144400 PROTEIN"/>
    <property type="match status" value="1"/>
</dbReference>
<dbReference type="Pfam" id="PF03080">
    <property type="entry name" value="Neprosin"/>
    <property type="match status" value="1"/>
</dbReference>
<protein>
    <recommendedName>
        <fullName evidence="2">Neprosin PEP catalytic domain-containing protein</fullName>
    </recommendedName>
</protein>
<dbReference type="Pfam" id="PF14365">
    <property type="entry name" value="Neprosin_AP"/>
    <property type="match status" value="1"/>
</dbReference>
<evidence type="ECO:0000256" key="1">
    <source>
        <dbReference type="SAM" id="SignalP"/>
    </source>
</evidence>
<evidence type="ECO:0000259" key="2">
    <source>
        <dbReference type="PROSITE" id="PS52045"/>
    </source>
</evidence>
<sequence>MAGAANFFVLSLLLVATTVSSLQLVQGGLHVDAEDISKTIKSKNGVVIDCVYIDKQPTLKHPLFKDHKVQVYKDSAATARPIGRRLGGFVDGTRAPPVMQVEQEWRRSGSCPVGTVPILRLPKTAATNLTVIPSLSPSGLPHRDNAMLDDSTNSPRNEFAVAYGLDGPYHGASAFLPSWRPTKIEPQELSATSLLIAATVDRDWISDHPRGTFPPDTTNQIAVGLAASEYTFGNGDPNLYVYYTTDDGKSFCVNLDCPGFVQTSNEIALGTSFINGGSSKTYDGVPYVSVSIHIVPGQQQWWVTVNDTAIGYFPQLLFPTSFPESFLNQVGGIVHDTRPNGVHTDTVMGNGRLPDDGGAAVVKAYLTVAADGTYKKDMPVKFGVTAPKCYNAAVLGENLDLPGYDIAYGGPGGSGCDM</sequence>
<dbReference type="PROSITE" id="PS52045">
    <property type="entry name" value="NEPROSIN_PEP_CD"/>
    <property type="match status" value="1"/>
</dbReference>
<reference evidence="4" key="1">
    <citation type="submission" date="2024-06" db="EMBL/GenBank/DDBJ databases">
        <authorList>
            <person name="Ryan C."/>
        </authorList>
    </citation>
    <scope>NUCLEOTIDE SEQUENCE [LARGE SCALE GENOMIC DNA]</scope>
</reference>
<dbReference type="InterPro" id="IPR053168">
    <property type="entry name" value="Glutamic_endopeptidase"/>
</dbReference>
<feature type="domain" description="Neprosin PEP catalytic" evidence="2">
    <location>
        <begin position="151"/>
        <end position="417"/>
    </location>
</feature>
<organism evidence="3 4">
    <name type="scientific">Urochloa decumbens</name>
    <dbReference type="NCBI Taxonomy" id="240449"/>
    <lineage>
        <taxon>Eukaryota</taxon>
        <taxon>Viridiplantae</taxon>
        <taxon>Streptophyta</taxon>
        <taxon>Embryophyta</taxon>
        <taxon>Tracheophyta</taxon>
        <taxon>Spermatophyta</taxon>
        <taxon>Magnoliopsida</taxon>
        <taxon>Liliopsida</taxon>
        <taxon>Poales</taxon>
        <taxon>Poaceae</taxon>
        <taxon>PACMAD clade</taxon>
        <taxon>Panicoideae</taxon>
        <taxon>Panicodae</taxon>
        <taxon>Paniceae</taxon>
        <taxon>Melinidinae</taxon>
        <taxon>Urochloa</taxon>
    </lineage>
</organism>
<name>A0ABC8Z498_9POAL</name>
<feature type="chain" id="PRO_5044878290" description="Neprosin PEP catalytic domain-containing protein" evidence="1">
    <location>
        <begin position="22"/>
        <end position="418"/>
    </location>
</feature>
<dbReference type="InterPro" id="IPR004314">
    <property type="entry name" value="Neprosin"/>
</dbReference>